<comment type="caution">
    <text evidence="16">The sequence shown here is derived from an EMBL/GenBank/DDBJ whole genome shotgun (WGS) entry which is preliminary data.</text>
</comment>
<dbReference type="UniPathway" id="UPA00782"/>
<dbReference type="Pfam" id="PF02579">
    <property type="entry name" value="Nitro_FeMo-Co"/>
    <property type="match status" value="1"/>
</dbReference>
<dbReference type="InterPro" id="IPR000385">
    <property type="entry name" value="MoaA_NifB_PqqE_Fe-S-bd_CS"/>
</dbReference>
<dbReference type="GO" id="GO:0032324">
    <property type="term" value="P:molybdopterin cofactor biosynthetic process"/>
    <property type="evidence" value="ECO:0007669"/>
    <property type="project" value="UniProtKB-ARBA"/>
</dbReference>
<dbReference type="Gene3D" id="3.30.420.130">
    <property type="entry name" value="Dinitrogenase iron-molybdenum cofactor biosynthesis domain"/>
    <property type="match status" value="1"/>
</dbReference>
<dbReference type="PANTHER" id="PTHR43787:SF13">
    <property type="entry name" value="FEMO COFACTOR BIOSYNTHESIS PROTEIN NIFB"/>
    <property type="match status" value="1"/>
</dbReference>
<evidence type="ECO:0000256" key="6">
    <source>
        <dbReference type="ARBA" id="ARBA00022485"/>
    </source>
</evidence>
<dbReference type="Gene3D" id="3.20.20.70">
    <property type="entry name" value="Aldolase class I"/>
    <property type="match status" value="1"/>
</dbReference>
<evidence type="ECO:0000256" key="2">
    <source>
        <dbReference type="ARBA" id="ARBA00003522"/>
    </source>
</evidence>
<reference evidence="17" key="2">
    <citation type="journal article" date="2017" name="Genome Announc.">
        <title>Draft genome sequence of Paludibacter jiangxiensis NM7(T), a propionate-producing fermentative bacterium.</title>
        <authorList>
            <person name="Qiu Y.-L."/>
            <person name="Tourlousse D.M."/>
            <person name="Matsuura N."/>
            <person name="Ohashi A."/>
            <person name="Sekiguchi Y."/>
        </authorList>
    </citation>
    <scope>NUCLEOTIDE SEQUENCE [LARGE SCALE GENOMIC DNA]</scope>
    <source>
        <strain evidence="17">NM7</strain>
    </source>
</reference>
<evidence type="ECO:0000256" key="13">
    <source>
        <dbReference type="ARBA" id="ARBA00030926"/>
    </source>
</evidence>
<evidence type="ECO:0000313" key="17">
    <source>
        <dbReference type="Proteomes" id="UP000076586"/>
    </source>
</evidence>
<dbReference type="Proteomes" id="UP000076586">
    <property type="component" value="Unassembled WGS sequence"/>
</dbReference>
<keyword evidence="9" id="KW-0408">Iron</keyword>
<evidence type="ECO:0000256" key="12">
    <source>
        <dbReference type="ARBA" id="ARBA00023239"/>
    </source>
</evidence>
<dbReference type="OrthoDB" id="9763993at2"/>
<evidence type="ECO:0000256" key="10">
    <source>
        <dbReference type="ARBA" id="ARBA00023014"/>
    </source>
</evidence>
<dbReference type="PANTHER" id="PTHR43787">
    <property type="entry name" value="FEMO COFACTOR BIOSYNTHESIS PROTEIN NIFB-RELATED"/>
    <property type="match status" value="1"/>
</dbReference>
<evidence type="ECO:0000256" key="14">
    <source>
        <dbReference type="ARBA" id="ARBA00032102"/>
    </source>
</evidence>
<keyword evidence="11" id="KW-0535">Nitrogen fixation</keyword>
<evidence type="ECO:0000259" key="15">
    <source>
        <dbReference type="PROSITE" id="PS51918"/>
    </source>
</evidence>
<dbReference type="GO" id="GO:0016829">
    <property type="term" value="F:lyase activity"/>
    <property type="evidence" value="ECO:0007669"/>
    <property type="project" value="UniProtKB-KW"/>
</dbReference>
<reference evidence="17" key="1">
    <citation type="submission" date="2016-04" db="EMBL/GenBank/DDBJ databases">
        <title>Draft genome sequence of Paludibacter jiangxiensis strain NM7.</title>
        <authorList>
            <person name="Qiu Y."/>
            <person name="Matsuura N."/>
            <person name="Ohashi A."/>
            <person name="Tourlousse M.D."/>
            <person name="Sekiguchi Y."/>
        </authorList>
    </citation>
    <scope>NUCLEOTIDE SEQUENCE [LARGE SCALE GENOMIC DNA]</scope>
    <source>
        <strain evidence="17">NM7</strain>
    </source>
</reference>
<dbReference type="RefSeq" id="WP_068702824.1">
    <property type="nucleotide sequence ID" value="NZ_BDCR01000002.1"/>
</dbReference>
<comment type="similarity">
    <text evidence="4">Belongs to the radical SAM superfamily. NifB family.</text>
</comment>
<dbReference type="STRING" id="681398.PJIAN_233"/>
<evidence type="ECO:0000256" key="7">
    <source>
        <dbReference type="ARBA" id="ARBA00022691"/>
    </source>
</evidence>
<evidence type="ECO:0000256" key="1">
    <source>
        <dbReference type="ARBA" id="ARBA00001966"/>
    </source>
</evidence>
<dbReference type="InterPro" id="IPR013785">
    <property type="entry name" value="Aldolase_TIM"/>
</dbReference>
<dbReference type="InterPro" id="IPR003731">
    <property type="entry name" value="Di-Nase_FeMo-co_biosynth"/>
</dbReference>
<dbReference type="SMART" id="SM00729">
    <property type="entry name" value="Elp3"/>
    <property type="match status" value="1"/>
</dbReference>
<protein>
    <recommendedName>
        <fullName evidence="5">FeMo cofactor biosynthesis protein NifB</fullName>
    </recommendedName>
    <alternativeName>
        <fullName evidence="14">Nitrogenase cofactor maturase NifB</fullName>
    </alternativeName>
    <alternativeName>
        <fullName evidence="13">Radical SAM assemblase NifB</fullName>
    </alternativeName>
</protein>
<dbReference type="SFLD" id="SFLDG01068">
    <property type="entry name" value="FeMo_cofactor_biosynthesis_pro"/>
    <property type="match status" value="1"/>
</dbReference>
<dbReference type="InterPro" id="IPR058240">
    <property type="entry name" value="rSAM_sf"/>
</dbReference>
<dbReference type="CDD" id="cd01335">
    <property type="entry name" value="Radical_SAM"/>
    <property type="match status" value="1"/>
</dbReference>
<comment type="cofactor">
    <cofactor evidence="1">
        <name>[4Fe-4S] cluster</name>
        <dbReference type="ChEBI" id="CHEBI:49883"/>
    </cofactor>
</comment>
<dbReference type="GO" id="GO:0051539">
    <property type="term" value="F:4 iron, 4 sulfur cluster binding"/>
    <property type="evidence" value="ECO:0007669"/>
    <property type="project" value="UniProtKB-KW"/>
</dbReference>
<dbReference type="SUPFAM" id="SSF53146">
    <property type="entry name" value="Nitrogenase accessory factor-like"/>
    <property type="match status" value="1"/>
</dbReference>
<dbReference type="InterPro" id="IPR006638">
    <property type="entry name" value="Elp3/MiaA/NifB-like_rSAM"/>
</dbReference>
<dbReference type="SUPFAM" id="SSF102114">
    <property type="entry name" value="Radical SAM enzymes"/>
    <property type="match status" value="1"/>
</dbReference>
<gene>
    <name evidence="16" type="ORF">PJIAN_233</name>
</gene>
<dbReference type="SFLD" id="SFLDS00029">
    <property type="entry name" value="Radical_SAM"/>
    <property type="match status" value="1"/>
</dbReference>
<dbReference type="SFLD" id="SFLDF00281">
    <property type="entry name" value="FeMo_cofactor_biosynthesis_pro"/>
    <property type="match status" value="1"/>
</dbReference>
<evidence type="ECO:0000256" key="3">
    <source>
        <dbReference type="ARBA" id="ARBA00005155"/>
    </source>
</evidence>
<evidence type="ECO:0000256" key="9">
    <source>
        <dbReference type="ARBA" id="ARBA00023004"/>
    </source>
</evidence>
<keyword evidence="7" id="KW-0949">S-adenosyl-L-methionine</keyword>
<evidence type="ECO:0000313" key="16">
    <source>
        <dbReference type="EMBL" id="GAT62474.1"/>
    </source>
</evidence>
<evidence type="ECO:0000256" key="5">
    <source>
        <dbReference type="ARBA" id="ARBA00021702"/>
    </source>
</evidence>
<evidence type="ECO:0000256" key="11">
    <source>
        <dbReference type="ARBA" id="ARBA00023231"/>
    </source>
</evidence>
<dbReference type="InterPro" id="IPR007197">
    <property type="entry name" value="rSAM"/>
</dbReference>
<dbReference type="PROSITE" id="PS51918">
    <property type="entry name" value="RADICAL_SAM"/>
    <property type="match status" value="1"/>
</dbReference>
<keyword evidence="12" id="KW-0456">Lyase</keyword>
<proteinExistence type="inferred from homology"/>
<dbReference type="PROSITE" id="PS01305">
    <property type="entry name" value="MOAA_NIFB_PQQE"/>
    <property type="match status" value="1"/>
</dbReference>
<sequence length="422" mass="46258">METKDITLHPCFNEKARHTHARVHLPVAPKCNIQCAYCNRKYDCVNESRPGVTSTVLSPMQAVHYLKALSGKLENISVVGIAGPGDPFANPTETLTTLEILKNEFPDIIFCLSTNGLELAPHIDKIAELGVTHVTLTINSLNVDTLARIYTWVRYQRRVYRGKEGAEILLEQQLKCIPLLKAKGITVKINTVVCPGINDHEVEALAQKVAELGADTMNCIPVYPTENTIFEYIEEPSKVAMKELRANVAKYIHPMAHCARCRADAAGLLGKDCSEAQEMIGQFSTMVVNRGEGRTRVGVATQEGLLVNLHLGEAMKIYIFEQTRNGYHFVETRNAPPQGGGADRWQMLANKTLIDCQAVLVGGVGETPMRILQENGVKVIQMNGLIDAGLDAVYQNIPLKTLCKSEFKGCGEGCRGNAQGCG</sequence>
<evidence type="ECO:0000256" key="8">
    <source>
        <dbReference type="ARBA" id="ARBA00022723"/>
    </source>
</evidence>
<dbReference type="InterPro" id="IPR036105">
    <property type="entry name" value="DiNase_FeMo-co_biosyn_sf"/>
</dbReference>
<dbReference type="AlphaFoldDB" id="A0A170ZAS9"/>
<keyword evidence="8" id="KW-0479">Metal-binding</keyword>
<name>A0A170ZAS9_9BACT</name>
<comment type="function">
    <text evidence="2">Involved in the biosynthesis of the iron-molybdenum cofactor (FeMo-co or M-cluster) found in the dinitrogenase enzyme of the nitrogenase complex in nitrogen-fixing microorganisms. NifB catalyzes the crucial step of radical SAM-dependent carbide insertion that occurs concomitant with the insertion of a 9th sulfur and the rearrangement/coupling of two [4Fe-4S] clusters into a [8Fe-9S-C] cluster, the precursor to the M-cluster.</text>
</comment>
<dbReference type="GO" id="GO:0046872">
    <property type="term" value="F:metal ion binding"/>
    <property type="evidence" value="ECO:0007669"/>
    <property type="project" value="UniProtKB-KW"/>
</dbReference>
<organism evidence="16 17">
    <name type="scientific">Paludibacter jiangxiensis</name>
    <dbReference type="NCBI Taxonomy" id="681398"/>
    <lineage>
        <taxon>Bacteria</taxon>
        <taxon>Pseudomonadati</taxon>
        <taxon>Bacteroidota</taxon>
        <taxon>Bacteroidia</taxon>
        <taxon>Bacteroidales</taxon>
        <taxon>Paludibacteraceae</taxon>
        <taxon>Paludibacter</taxon>
    </lineage>
</organism>
<dbReference type="EMBL" id="BDCR01000002">
    <property type="protein sequence ID" value="GAT62474.1"/>
    <property type="molecule type" value="Genomic_DNA"/>
</dbReference>
<dbReference type="CDD" id="cd00562">
    <property type="entry name" value="NifX_NifB"/>
    <property type="match status" value="1"/>
</dbReference>
<comment type="pathway">
    <text evidence="3">Cofactor biosynthesis; Fe-Mo cofactor biosynthesis.</text>
</comment>
<dbReference type="SFLD" id="SFLDG01067">
    <property type="entry name" value="SPASM/twitch_domain_containing"/>
    <property type="match status" value="1"/>
</dbReference>
<dbReference type="Pfam" id="PF04055">
    <property type="entry name" value="Radical_SAM"/>
    <property type="match status" value="1"/>
</dbReference>
<keyword evidence="6" id="KW-0004">4Fe-4S</keyword>
<keyword evidence="17" id="KW-1185">Reference proteome</keyword>
<evidence type="ECO:0000256" key="4">
    <source>
        <dbReference type="ARBA" id="ARBA00006804"/>
    </source>
</evidence>
<accession>A0A170ZAS9</accession>
<keyword evidence="10" id="KW-0411">Iron-sulfur</keyword>
<feature type="domain" description="Radical SAM core" evidence="15">
    <location>
        <begin position="17"/>
        <end position="256"/>
    </location>
</feature>